<dbReference type="Pfam" id="PF00072">
    <property type="entry name" value="Response_reg"/>
    <property type="match status" value="1"/>
</dbReference>
<dbReference type="SUPFAM" id="SSF48452">
    <property type="entry name" value="TPR-like"/>
    <property type="match status" value="1"/>
</dbReference>
<dbReference type="SUPFAM" id="SSF52540">
    <property type="entry name" value="P-loop containing nucleoside triphosphate hydrolases"/>
    <property type="match status" value="1"/>
</dbReference>
<evidence type="ECO:0000256" key="2">
    <source>
        <dbReference type="ARBA" id="ARBA00012438"/>
    </source>
</evidence>
<dbReference type="InterPro" id="IPR011006">
    <property type="entry name" value="CheY-like_superfamily"/>
</dbReference>
<dbReference type="Gene3D" id="3.40.50.2300">
    <property type="match status" value="1"/>
</dbReference>
<gene>
    <name evidence="12" type="ORF">SAMN04487964_10484</name>
</gene>
<dbReference type="NCBIfam" id="TIGR00229">
    <property type="entry name" value="sensory_box"/>
    <property type="match status" value="1"/>
</dbReference>
<dbReference type="InterPro" id="IPR035965">
    <property type="entry name" value="PAS-like_dom_sf"/>
</dbReference>
<dbReference type="Proteomes" id="UP001159257">
    <property type="component" value="Unassembled WGS sequence"/>
</dbReference>
<keyword evidence="5" id="KW-0418">Kinase</keyword>
<dbReference type="PROSITE" id="PS50113">
    <property type="entry name" value="PAC"/>
    <property type="match status" value="1"/>
</dbReference>
<dbReference type="InterPro" id="IPR001789">
    <property type="entry name" value="Sig_transdc_resp-reg_receiver"/>
</dbReference>
<dbReference type="SUPFAM" id="SSF55874">
    <property type="entry name" value="ATPase domain of HSP90 chaperone/DNA topoisomerase II/histidine kinase"/>
    <property type="match status" value="1"/>
</dbReference>
<proteinExistence type="predicted"/>
<evidence type="ECO:0000259" key="10">
    <source>
        <dbReference type="PROSITE" id="PS50112"/>
    </source>
</evidence>
<feature type="domain" description="PAC" evidence="11">
    <location>
        <begin position="1560"/>
        <end position="1612"/>
    </location>
</feature>
<dbReference type="RefSeq" id="WP_239039674.1">
    <property type="nucleotide sequence ID" value="NZ_BAAAEY010000001.1"/>
</dbReference>
<dbReference type="InterPro" id="IPR036097">
    <property type="entry name" value="HisK_dim/P_sf"/>
</dbReference>
<keyword evidence="13" id="KW-1185">Reference proteome</keyword>
<evidence type="ECO:0000259" key="11">
    <source>
        <dbReference type="PROSITE" id="PS50113"/>
    </source>
</evidence>
<dbReference type="SMART" id="SM00448">
    <property type="entry name" value="REC"/>
    <property type="match status" value="1"/>
</dbReference>
<dbReference type="InterPro" id="IPR005467">
    <property type="entry name" value="His_kinase_dom"/>
</dbReference>
<dbReference type="SUPFAM" id="SSF47226">
    <property type="entry name" value="Histidine-containing phosphotransfer domain, HPT domain"/>
    <property type="match status" value="1"/>
</dbReference>
<evidence type="ECO:0000256" key="3">
    <source>
        <dbReference type="ARBA" id="ARBA00022553"/>
    </source>
</evidence>
<dbReference type="EMBL" id="FXWV01000004">
    <property type="protein sequence ID" value="SMR73422.1"/>
    <property type="molecule type" value="Genomic_DNA"/>
</dbReference>
<dbReference type="Gene3D" id="1.10.510.10">
    <property type="entry name" value="Transferase(Phosphotransferase) domain 1"/>
    <property type="match status" value="1"/>
</dbReference>
<dbReference type="PROSITE" id="PS50112">
    <property type="entry name" value="PAS"/>
    <property type="match status" value="1"/>
</dbReference>
<dbReference type="SMART" id="SM00220">
    <property type="entry name" value="S_TKc"/>
    <property type="match status" value="1"/>
</dbReference>
<dbReference type="InterPro" id="IPR003594">
    <property type="entry name" value="HATPase_dom"/>
</dbReference>
<dbReference type="InterPro" id="IPR003661">
    <property type="entry name" value="HisK_dim/P_dom"/>
</dbReference>
<dbReference type="SUPFAM" id="SSF55785">
    <property type="entry name" value="PYP-like sensor domain (PAS domain)"/>
    <property type="match status" value="1"/>
</dbReference>
<dbReference type="InterPro" id="IPR003018">
    <property type="entry name" value="GAF"/>
</dbReference>
<dbReference type="InterPro" id="IPR011009">
    <property type="entry name" value="Kinase-like_dom_sf"/>
</dbReference>
<evidence type="ECO:0000256" key="5">
    <source>
        <dbReference type="ARBA" id="ARBA00022777"/>
    </source>
</evidence>
<feature type="domain" description="PAS" evidence="10">
    <location>
        <begin position="1485"/>
        <end position="1526"/>
    </location>
</feature>
<feature type="domain" description="Protein kinase" evidence="7">
    <location>
        <begin position="7"/>
        <end position="267"/>
    </location>
</feature>
<name>A0ABY1RYM6_9GAMM</name>
<dbReference type="SUPFAM" id="SSF55781">
    <property type="entry name" value="GAF domain-like"/>
    <property type="match status" value="1"/>
</dbReference>
<dbReference type="InterPro" id="IPR013767">
    <property type="entry name" value="PAS_fold"/>
</dbReference>
<dbReference type="EC" id="2.7.13.3" evidence="2"/>
<dbReference type="InterPro" id="IPR027417">
    <property type="entry name" value="P-loop_NTPase"/>
</dbReference>
<evidence type="ECO:0000313" key="12">
    <source>
        <dbReference type="EMBL" id="SMR73422.1"/>
    </source>
</evidence>
<dbReference type="InterPro" id="IPR000719">
    <property type="entry name" value="Prot_kinase_dom"/>
</dbReference>
<feature type="modified residue" description="4-aspartylphosphate" evidence="6">
    <location>
        <position position="1923"/>
    </location>
</feature>
<feature type="domain" description="Response regulatory" evidence="9">
    <location>
        <begin position="1874"/>
        <end position="1992"/>
    </location>
</feature>
<dbReference type="CDD" id="cd00130">
    <property type="entry name" value="PAS"/>
    <property type="match status" value="1"/>
</dbReference>
<dbReference type="PRINTS" id="PR00344">
    <property type="entry name" value="BCTRLSENSOR"/>
</dbReference>
<dbReference type="SMART" id="SM00065">
    <property type="entry name" value="GAF"/>
    <property type="match status" value="1"/>
</dbReference>
<dbReference type="SUPFAM" id="SSF52172">
    <property type="entry name" value="CheY-like"/>
    <property type="match status" value="1"/>
</dbReference>
<evidence type="ECO:0000259" key="7">
    <source>
        <dbReference type="PROSITE" id="PS50011"/>
    </source>
</evidence>
<dbReference type="InterPro" id="IPR036641">
    <property type="entry name" value="HPT_dom_sf"/>
</dbReference>
<dbReference type="Pfam" id="PF00069">
    <property type="entry name" value="Pkinase"/>
    <property type="match status" value="1"/>
</dbReference>
<dbReference type="Pfam" id="PF00512">
    <property type="entry name" value="HisKA"/>
    <property type="match status" value="1"/>
</dbReference>
<evidence type="ECO:0000259" key="9">
    <source>
        <dbReference type="PROSITE" id="PS50110"/>
    </source>
</evidence>
<dbReference type="PANTHER" id="PTHR43642:SF1">
    <property type="entry name" value="HYBRID SIGNAL TRANSDUCTION HISTIDINE KINASE G"/>
    <property type="match status" value="1"/>
</dbReference>
<evidence type="ECO:0000256" key="1">
    <source>
        <dbReference type="ARBA" id="ARBA00000085"/>
    </source>
</evidence>
<dbReference type="InterPro" id="IPR053159">
    <property type="entry name" value="Hybrid_Histidine_Kinase"/>
</dbReference>
<dbReference type="PROSITE" id="PS50109">
    <property type="entry name" value="HIS_KIN"/>
    <property type="match status" value="1"/>
</dbReference>
<evidence type="ECO:0000313" key="13">
    <source>
        <dbReference type="Proteomes" id="UP001159257"/>
    </source>
</evidence>
<dbReference type="CDD" id="cd17546">
    <property type="entry name" value="REC_hyHK_CKI1_RcsC-like"/>
    <property type="match status" value="1"/>
</dbReference>
<dbReference type="PROSITE" id="PS50110">
    <property type="entry name" value="RESPONSE_REGULATORY"/>
    <property type="match status" value="1"/>
</dbReference>
<dbReference type="Pfam" id="PF01590">
    <property type="entry name" value="GAF"/>
    <property type="match status" value="1"/>
</dbReference>
<dbReference type="SMART" id="SM00091">
    <property type="entry name" value="PAS"/>
    <property type="match status" value="1"/>
</dbReference>
<dbReference type="CDD" id="cd16922">
    <property type="entry name" value="HATPase_EvgS-ArcB-TorS-like"/>
    <property type="match status" value="1"/>
</dbReference>
<dbReference type="InterPro" id="IPR000700">
    <property type="entry name" value="PAS-assoc_C"/>
</dbReference>
<keyword evidence="3 6" id="KW-0597">Phosphoprotein</keyword>
<dbReference type="SMART" id="SM00387">
    <property type="entry name" value="HATPase_c"/>
    <property type="match status" value="1"/>
</dbReference>
<dbReference type="InterPro" id="IPR041664">
    <property type="entry name" value="AAA_16"/>
</dbReference>
<dbReference type="Gene3D" id="1.20.120.160">
    <property type="entry name" value="HPT domain"/>
    <property type="match status" value="1"/>
</dbReference>
<dbReference type="Gene3D" id="3.40.50.300">
    <property type="entry name" value="P-loop containing nucleotide triphosphate hydrolases"/>
    <property type="match status" value="1"/>
</dbReference>
<dbReference type="Pfam" id="PF13191">
    <property type="entry name" value="AAA_16"/>
    <property type="match status" value="1"/>
</dbReference>
<protein>
    <recommendedName>
        <fullName evidence="2">histidine kinase</fullName>
        <ecNumber evidence="2">2.7.13.3</ecNumber>
    </recommendedName>
</protein>
<dbReference type="Pfam" id="PF00989">
    <property type="entry name" value="PAS"/>
    <property type="match status" value="1"/>
</dbReference>
<dbReference type="InterPro" id="IPR011990">
    <property type="entry name" value="TPR-like_helical_dom_sf"/>
</dbReference>
<keyword evidence="4" id="KW-0808">Transferase</keyword>
<dbReference type="Pfam" id="PF02518">
    <property type="entry name" value="HATPase_c"/>
    <property type="match status" value="1"/>
</dbReference>
<dbReference type="Gene3D" id="3.30.565.10">
    <property type="entry name" value="Histidine kinase-like ATPase, C-terminal domain"/>
    <property type="match status" value="1"/>
</dbReference>
<dbReference type="InterPro" id="IPR036890">
    <property type="entry name" value="HATPase_C_sf"/>
</dbReference>
<dbReference type="CDD" id="cd14014">
    <property type="entry name" value="STKc_PknB_like"/>
    <property type="match status" value="1"/>
</dbReference>
<evidence type="ECO:0000256" key="6">
    <source>
        <dbReference type="PROSITE-ProRule" id="PRU00169"/>
    </source>
</evidence>
<comment type="catalytic activity">
    <reaction evidence="1">
        <text>ATP + protein L-histidine = ADP + protein N-phospho-L-histidine.</text>
        <dbReference type="EC" id="2.7.13.3"/>
    </reaction>
</comment>
<dbReference type="SUPFAM" id="SSF47384">
    <property type="entry name" value="Homodimeric domain of signal transducing histidine kinase"/>
    <property type="match status" value="1"/>
</dbReference>
<accession>A0ABY1RYM6</accession>
<dbReference type="InterPro" id="IPR029016">
    <property type="entry name" value="GAF-like_dom_sf"/>
</dbReference>
<evidence type="ECO:0000256" key="4">
    <source>
        <dbReference type="ARBA" id="ARBA00022679"/>
    </source>
</evidence>
<dbReference type="SUPFAM" id="SSF56112">
    <property type="entry name" value="Protein kinase-like (PK-like)"/>
    <property type="match status" value="1"/>
</dbReference>
<dbReference type="PANTHER" id="PTHR43642">
    <property type="entry name" value="HYBRID SIGNAL TRANSDUCTION HISTIDINE KINASE G"/>
    <property type="match status" value="1"/>
</dbReference>
<dbReference type="PROSITE" id="PS50011">
    <property type="entry name" value="PROTEIN_KINASE_DOM"/>
    <property type="match status" value="1"/>
</dbReference>
<dbReference type="InterPro" id="IPR000014">
    <property type="entry name" value="PAS"/>
</dbReference>
<comment type="caution">
    <text evidence="12">The sequence shown here is derived from an EMBL/GenBank/DDBJ whole genome shotgun (WGS) entry which is preliminary data.</text>
</comment>
<sequence>MKAPEGYRLYRQLHRSGDCRISRAVRLQDGSDVIIKQLDRSQCSRGRLSRFQHEFDILSRLRISGVIEPFELLQLETGPAIIYSDSGSRPLRQLIAEQQLSWPQWLPIAIRISELLGRLHEAGITHKQINPDHLLLNPDTGMVELIGFSRSTGLSREQANWHTPDFGREGLAYIAPEQTGRINRSIDYRSDYYSLGATLYELMTGRPPFTSDDGMSLVHDQIAKQPKAPHLINPQLPEMLSLVILKLLSKDAAQRYQSSVGLIHDLQLCLRAQLRQEYDLRFQPGQRDLSARFQIPQRLYGRQPLLAQLREQYRSCGRGGQPLVLITGYAGVGKTSLVNELRQYVNEQGGSFNAGKFDQFRRSRPYFAIVQALQGLVRQLLTEPEERIARWRKRLVDNLGSHAQVLVKLIPELELIIGNQPILPPLPPAEEQNRFSRIFIQMLRVLATPNRPLVLFLDDLHWADLASLHLIETLVSVSAPPGLMLIGSYRDHELSATHPLRTALERLQHNGQAPLEISLHPLQLPEVNQLVADTLRVEPLACRSLAQACMEKTQGNPFFLNQFLHALHQDGLITFREQRWQWDEDAIRDQEITDNVIELMVSKIQRLPAATQQVLPLAACIGSSFNLRTLSVVSELQPRAATDRLWPALTEGLIVPQDDSYRLFQNLEPERTRFRFVHDRVQQAAYSLIEDDTLEELHLQIGRQLQQSLQPDEIDNRIFEISNHLNQAQKRLSSDEERLQLARLNLRAGQKAKESAAFDSAMEYLNTGLSLLPANGWLHDYNLALELHTTAAEIANIKGQHELMLTLIRTVEAHASQLLDRIRVYEILIQSQVANNAFHQALQTAQLALQQLGVNIPAKPRDSQLAYGLARTQWMLRRMTPEKILQLPKMKDPELLAAMPILASMFGAIKFSSSELRPLVMARQVELTLKHGLNPSAAMAFAGYGGVLCGQFNAIEQGYRLGKLALQLDQQMPSVLTHHRTLSLFNSYIRHYREPLRNCMESLLNAHQLGLDAGDMEWSAYALAAYIQYAFPLCRNLDELQPRLEQYAALLEESGQQQSLQYSQFVLQTMENLRGHSADPTRFDGRFYHEERNLAELKRENHRTAISLHHFYKSLLCYLFGDYAGALRHSDAGMELRASISGTLTVPWLQQLNALSILAQLPHTSILQQPARLQKVRQTLRALRKLARYSPENHRHHADLLEAELYRSQHQHTKAMDLYEQAIEQARQQGFILDEAMATELAGQFYLEWDKPGIARTYLQDAYERYADWGGRAKLEQMQERYPFTLERPLRHFDDNQPKESPALSQTLDNQAFDINSVIHSSQAISDEIVLERLLERLMQLALQNAGAQRAILILRRHQGLFLEAEICLNQPPRLFNAQPLEQSEALLPLSIINYVARTKEDVVLGNATEHQMFQQDSYIREHQPRSLLAIPILYHGELTAILYLEHSESRDIFNRDRLKTLQILASQAAISIENAKLYQSLEQSEREYRSLFENSSEGIFRIDRRGRFISANPALVKLLGYPSADAFLSTVTDVIRDCFVDREECRQFLARLNRDERVLGFETRWRRRNGSEVSISISAHRITDEQQNLRYYEGSLTDISERKAKEQAELAREKAEAASEAKSQFLATMSHEIRTPMNGILGMAQLLMRSGLSTAQQEQVDSIYRSGQTLLSILNDVLDFTKIEAGQMELEQVEFSLHEQLEQLRQLLTPMTQEKHLDLILRLDPELPDRVCGDPRALNQILLNLCTNALKFTHEGYVLVKVRPLMSEGDDQCRVHFEVEDTGIGIPESAHSRIFMHFSQADSSITRRFGGTGLGLSICKRLVELQDGEIGFDSQPGKGSRFWVELQYPLARQAENHTSVSHLREEGGKPRLDILLVEDTPINQQVTVGLLESEGHSVSVADDGYTALSMHNDHDYDLVLMDIHLPDMDGIETSRRMRQHPDPSRAAVRIIALTASVTPTEIRRYQEAGMDAVVSKPLQFDELNRLLRQQPMMDQTTSPVSETSATLLNQTLLDQHLGMLGHERFHSLCQQMQAQCFELLEQLGEALPDQQPPLLHKLAGTLSNFGMQQAAELSRELELRPTRSMETMDRLQQLCRLSLSELQRRYGLGANPADEPKVPASGSPHH</sequence>
<dbReference type="SMART" id="SM00388">
    <property type="entry name" value="HisKA"/>
    <property type="match status" value="1"/>
</dbReference>
<reference evidence="12 13" key="1">
    <citation type="submission" date="2017-05" db="EMBL/GenBank/DDBJ databases">
        <authorList>
            <person name="Varghese N."/>
            <person name="Submissions S."/>
        </authorList>
    </citation>
    <scope>NUCLEOTIDE SEQUENCE [LARGE SCALE GENOMIC DNA]</scope>
    <source>
        <strain evidence="12 13">CGMCC 1.7287</strain>
    </source>
</reference>
<dbReference type="Gene3D" id="3.30.450.40">
    <property type="match status" value="1"/>
</dbReference>
<evidence type="ECO:0000259" key="8">
    <source>
        <dbReference type="PROSITE" id="PS50109"/>
    </source>
</evidence>
<dbReference type="Gene3D" id="3.30.450.20">
    <property type="entry name" value="PAS domain"/>
    <property type="match status" value="1"/>
</dbReference>
<organism evidence="12 13">
    <name type="scientific">Marinobacterium sediminicola</name>
    <dbReference type="NCBI Taxonomy" id="518898"/>
    <lineage>
        <taxon>Bacteria</taxon>
        <taxon>Pseudomonadati</taxon>
        <taxon>Pseudomonadota</taxon>
        <taxon>Gammaproteobacteria</taxon>
        <taxon>Oceanospirillales</taxon>
        <taxon>Oceanospirillaceae</taxon>
        <taxon>Marinobacterium</taxon>
    </lineage>
</organism>
<dbReference type="InterPro" id="IPR004358">
    <property type="entry name" value="Sig_transdc_His_kin-like_C"/>
</dbReference>
<dbReference type="Gene3D" id="1.10.287.130">
    <property type="match status" value="1"/>
</dbReference>
<feature type="domain" description="Histidine kinase" evidence="8">
    <location>
        <begin position="1629"/>
        <end position="1851"/>
    </location>
</feature>
<dbReference type="CDD" id="cd00082">
    <property type="entry name" value="HisKA"/>
    <property type="match status" value="1"/>
</dbReference>